<reference evidence="15" key="1">
    <citation type="submission" date="2022-03" db="EMBL/GenBank/DDBJ databases">
        <authorList>
            <person name="Legras J.-L."/>
            <person name="Devillers H."/>
            <person name="Grondin C."/>
        </authorList>
    </citation>
    <scope>NUCLEOTIDE SEQUENCE</scope>
    <source>
        <strain evidence="15">CLIB 1423</strain>
    </source>
</reference>
<evidence type="ECO:0000256" key="4">
    <source>
        <dbReference type="ARBA" id="ARBA00012350"/>
    </source>
</evidence>
<comment type="similarity">
    <text evidence="3 11">Belongs to the glycosyl hydrolase 76 family.</text>
</comment>
<feature type="region of interest" description="Disordered" evidence="12">
    <location>
        <begin position="396"/>
        <end position="417"/>
    </location>
</feature>
<dbReference type="SUPFAM" id="SSF48208">
    <property type="entry name" value="Six-hairpin glycosidases"/>
    <property type="match status" value="1"/>
</dbReference>
<dbReference type="FunFam" id="1.50.10.20:FF:000006">
    <property type="entry name" value="Mannan endo-1,6-alpha-mannosidase"/>
    <property type="match status" value="1"/>
</dbReference>
<dbReference type="InterPro" id="IPR005198">
    <property type="entry name" value="Glyco_hydro_76"/>
</dbReference>
<dbReference type="EMBL" id="CAKXYY010000001">
    <property type="protein sequence ID" value="CAH2350226.1"/>
    <property type="molecule type" value="Genomic_DNA"/>
</dbReference>
<dbReference type="OrthoDB" id="4187847at2759"/>
<dbReference type="InterPro" id="IPR014480">
    <property type="entry name" value="Mannan-1_6-alpha_mannosidase"/>
</dbReference>
<comment type="caution">
    <text evidence="15">The sequence shown here is derived from an EMBL/GenBank/DDBJ whole genome shotgun (WGS) entry which is preliminary data.</text>
</comment>
<evidence type="ECO:0000313" key="15">
    <source>
        <dbReference type="EMBL" id="CAH2350226.1"/>
    </source>
</evidence>
<feature type="transmembrane region" description="Helical" evidence="13">
    <location>
        <begin position="430"/>
        <end position="451"/>
    </location>
</feature>
<feature type="chain" id="PRO_5040281271" description="Mannan endo-1,6-alpha-mannosidase" evidence="14">
    <location>
        <begin position="20"/>
        <end position="452"/>
    </location>
</feature>
<proteinExistence type="inferred from homology"/>
<comment type="catalytic activity">
    <reaction evidence="1 11">
        <text>Random hydrolysis of (1-&gt;6)-alpha-D-mannosidic linkages in unbranched (1-&gt;6)-mannans.</text>
        <dbReference type="EC" id="3.2.1.101"/>
    </reaction>
</comment>
<dbReference type="GO" id="GO:0012505">
    <property type="term" value="C:endomembrane system"/>
    <property type="evidence" value="ECO:0007669"/>
    <property type="project" value="UniProtKB-SubCell"/>
</dbReference>
<dbReference type="GO" id="GO:0016052">
    <property type="term" value="P:carbohydrate catabolic process"/>
    <property type="evidence" value="ECO:0007669"/>
    <property type="project" value="InterPro"/>
</dbReference>
<evidence type="ECO:0000256" key="14">
    <source>
        <dbReference type="SAM" id="SignalP"/>
    </source>
</evidence>
<organism evidence="15 16">
    <name type="scientific">[Candida] railenensis</name>
    <dbReference type="NCBI Taxonomy" id="45579"/>
    <lineage>
        <taxon>Eukaryota</taxon>
        <taxon>Fungi</taxon>
        <taxon>Dikarya</taxon>
        <taxon>Ascomycota</taxon>
        <taxon>Saccharomycotina</taxon>
        <taxon>Pichiomycetes</taxon>
        <taxon>Debaryomycetaceae</taxon>
        <taxon>Kurtzmaniella</taxon>
    </lineage>
</organism>
<evidence type="ECO:0000256" key="2">
    <source>
        <dbReference type="ARBA" id="ARBA00004308"/>
    </source>
</evidence>
<evidence type="ECO:0000256" key="9">
    <source>
        <dbReference type="ARBA" id="ARBA00023295"/>
    </source>
</evidence>
<keyword evidence="10" id="KW-0961">Cell wall biogenesis/degradation</keyword>
<keyword evidence="5 14" id="KW-0732">Signal</keyword>
<keyword evidence="6 11" id="KW-0378">Hydrolase</keyword>
<keyword evidence="7 13" id="KW-0472">Membrane</keyword>
<dbReference type="GO" id="GO:0009272">
    <property type="term" value="P:fungal-type cell wall biogenesis"/>
    <property type="evidence" value="ECO:0007669"/>
    <property type="project" value="TreeGrafter"/>
</dbReference>
<dbReference type="AlphaFoldDB" id="A0A9P0QKB4"/>
<name>A0A9P0QKB4_9ASCO</name>
<evidence type="ECO:0000256" key="11">
    <source>
        <dbReference type="PIRNR" id="PIRNR016302"/>
    </source>
</evidence>
<evidence type="ECO:0000256" key="3">
    <source>
        <dbReference type="ARBA" id="ARBA00009699"/>
    </source>
</evidence>
<keyword evidence="9 11" id="KW-0326">Glycosidase</keyword>
<dbReference type="GO" id="GO:0071555">
    <property type="term" value="P:cell wall organization"/>
    <property type="evidence" value="ECO:0007669"/>
    <property type="project" value="UniProtKB-KW"/>
</dbReference>
<protein>
    <recommendedName>
        <fullName evidence="4 11">Mannan endo-1,6-alpha-mannosidase</fullName>
        <ecNumber evidence="4 11">3.2.1.101</ecNumber>
    </recommendedName>
</protein>
<comment type="subcellular location">
    <subcellularLocation>
        <location evidence="2">Endomembrane system</location>
    </subcellularLocation>
</comment>
<sequence length="452" mass="50254">MLYSRIALSLIISVSVTVALELDIEDKDSVCAAAAAIVQGEWNYYDAFNYGGVIGKFTTPYYWWQAGLCFGGMLHYFQVCDPTNSTLEKLIFDGMYIQAGDDYNYMPSNETFVEGNDDQGVWGLTTMEAVERNFTNSEDHSWLELTQAIYNTMNSRWDETNCGGGLRWQIFTWNSGYDYKNSIANGCLFHISARLARYTKNDTYVETADRIWNWMISVGFIVYEDVDGGEFIIYDGGNIPTCSEKVTKLRWSYNYGIFMAGCAYLYNHTQNDTWAERAQEILTAGSYFFNGEIMTETTCQHAGTCNNDQRSFRAIWARCLSLTSILIPHLYDDIRPYIEDNAAAAAASCSGGSDGVTCGLDWSVKKWDGKYGLGEQMSALEVIMAVLSKVETAPYTSTNGGSSKGNPEAGTNTNTETNRKLVTITGKDRAGAGILTALVLLIILGGGVWMIF</sequence>
<dbReference type="PANTHER" id="PTHR12145:SF36">
    <property type="entry name" value="MANNAN ENDO-1,6-ALPHA-MANNOSIDASE DCW1"/>
    <property type="match status" value="1"/>
</dbReference>
<dbReference type="Gene3D" id="1.50.10.20">
    <property type="match status" value="1"/>
</dbReference>
<dbReference type="PANTHER" id="PTHR12145">
    <property type="entry name" value="MANNAN ENDO-1,6-ALPHA-MANNOSIDASE DCW1"/>
    <property type="match status" value="1"/>
</dbReference>
<dbReference type="GO" id="GO:0007117">
    <property type="term" value="P:budding cell bud growth"/>
    <property type="evidence" value="ECO:0007669"/>
    <property type="project" value="TreeGrafter"/>
</dbReference>
<evidence type="ECO:0000256" key="7">
    <source>
        <dbReference type="ARBA" id="ARBA00023136"/>
    </source>
</evidence>
<evidence type="ECO:0000256" key="6">
    <source>
        <dbReference type="ARBA" id="ARBA00022801"/>
    </source>
</evidence>
<feature type="compositionally biased region" description="Polar residues" evidence="12">
    <location>
        <begin position="396"/>
        <end position="416"/>
    </location>
</feature>
<keyword evidence="16" id="KW-1185">Reference proteome</keyword>
<dbReference type="Pfam" id="PF03663">
    <property type="entry name" value="Glyco_hydro_76"/>
    <property type="match status" value="1"/>
</dbReference>
<keyword evidence="13" id="KW-1133">Transmembrane helix</keyword>
<dbReference type="EC" id="3.2.1.101" evidence="4 11"/>
<evidence type="ECO:0000256" key="8">
    <source>
        <dbReference type="ARBA" id="ARBA00023180"/>
    </source>
</evidence>
<keyword evidence="13" id="KW-0812">Transmembrane</keyword>
<dbReference type="GO" id="GO:0008496">
    <property type="term" value="F:mannan endo-1,6-alpha-mannosidase activity"/>
    <property type="evidence" value="ECO:0007669"/>
    <property type="project" value="UniProtKB-UniRule"/>
</dbReference>
<evidence type="ECO:0000256" key="12">
    <source>
        <dbReference type="SAM" id="MobiDB-lite"/>
    </source>
</evidence>
<feature type="signal peptide" evidence="14">
    <location>
        <begin position="1"/>
        <end position="19"/>
    </location>
</feature>
<evidence type="ECO:0000256" key="13">
    <source>
        <dbReference type="SAM" id="Phobius"/>
    </source>
</evidence>
<evidence type="ECO:0000313" key="16">
    <source>
        <dbReference type="Proteomes" id="UP000837801"/>
    </source>
</evidence>
<keyword evidence="8" id="KW-0325">Glycoprotein</keyword>
<dbReference type="InterPro" id="IPR008928">
    <property type="entry name" value="6-hairpin_glycosidase_sf"/>
</dbReference>
<evidence type="ECO:0000256" key="5">
    <source>
        <dbReference type="ARBA" id="ARBA00022729"/>
    </source>
</evidence>
<dbReference type="PIRSF" id="PIRSF016302">
    <property type="entry name" value="Man_a_manosd"/>
    <property type="match status" value="1"/>
</dbReference>
<accession>A0A9P0QKB4</accession>
<evidence type="ECO:0000256" key="10">
    <source>
        <dbReference type="ARBA" id="ARBA00023316"/>
    </source>
</evidence>
<dbReference type="Proteomes" id="UP000837801">
    <property type="component" value="Unassembled WGS sequence"/>
</dbReference>
<evidence type="ECO:0000256" key="1">
    <source>
        <dbReference type="ARBA" id="ARBA00001452"/>
    </source>
</evidence>
<gene>
    <name evidence="15" type="ORF">CLIB1423_01S05336</name>
</gene>